<protein>
    <submittedName>
        <fullName evidence="1">Uncharacterized protein</fullName>
    </submittedName>
</protein>
<name>A0A1M5FIK9_9FLAO</name>
<reference evidence="2" key="1">
    <citation type="submission" date="2016-11" db="EMBL/GenBank/DDBJ databases">
        <authorList>
            <person name="Varghese N."/>
            <person name="Submissions S."/>
        </authorList>
    </citation>
    <scope>NUCLEOTIDE SEQUENCE [LARGE SCALE GENOMIC DNA]</scope>
    <source>
        <strain evidence="2">DSM 17659</strain>
    </source>
</reference>
<dbReference type="AlphaFoldDB" id="A0A1M5FIK9"/>
<keyword evidence="2" id="KW-1185">Reference proteome</keyword>
<dbReference type="RefSeq" id="WP_073016209.1">
    <property type="nucleotide sequence ID" value="NZ_FQWF01000001.1"/>
</dbReference>
<evidence type="ECO:0000313" key="2">
    <source>
        <dbReference type="Proteomes" id="UP000184020"/>
    </source>
</evidence>
<dbReference type="EMBL" id="FQWF01000001">
    <property type="protein sequence ID" value="SHF91249.1"/>
    <property type="molecule type" value="Genomic_DNA"/>
</dbReference>
<accession>A0A1M5FIK9</accession>
<gene>
    <name evidence="1" type="ORF">SAMN05444372_101146</name>
</gene>
<organism evidence="1 2">
    <name type="scientific">Flavobacterium micromati</name>
    <dbReference type="NCBI Taxonomy" id="229205"/>
    <lineage>
        <taxon>Bacteria</taxon>
        <taxon>Pseudomonadati</taxon>
        <taxon>Bacteroidota</taxon>
        <taxon>Flavobacteriia</taxon>
        <taxon>Flavobacteriales</taxon>
        <taxon>Flavobacteriaceae</taxon>
        <taxon>Flavobacterium</taxon>
    </lineage>
</organism>
<dbReference type="STRING" id="229205.SAMN05444372_101146"/>
<evidence type="ECO:0000313" key="1">
    <source>
        <dbReference type="EMBL" id="SHF91249.1"/>
    </source>
</evidence>
<proteinExistence type="predicted"/>
<dbReference type="Proteomes" id="UP000184020">
    <property type="component" value="Unassembled WGS sequence"/>
</dbReference>
<dbReference type="OrthoDB" id="6945224at2"/>
<sequence>MDKTIVFELYRFHLLPITTSQFSLFDEVISYDELVKKKNKFFDEIVQDLQNRTEDFPIELYSVEDNSYLFRLANPKTTMIYRNFAEIPENTEPYIYIIINTDPQVQKIAISRNPEAFSTPNVSKKVLVSIFSKYLKNYGLSIEFEQLFESKTFWSWVDKYHGRIKSIDFEIIKPNLSKISHTIKDTLKPLIESTNSHKTHLKLDAPVEGVLENIDKSNTLVDGLVEYSSEGGGNISMSVFGVAMRVKTDNMVTTKRISEINIKGSPDQVIKLWKNITE</sequence>